<dbReference type="GO" id="GO:0031902">
    <property type="term" value="C:late endosome membrane"/>
    <property type="evidence" value="ECO:0007669"/>
    <property type="project" value="TreeGrafter"/>
</dbReference>
<evidence type="ECO:0000256" key="10">
    <source>
        <dbReference type="ARBA" id="ARBA00037983"/>
    </source>
</evidence>
<reference evidence="15" key="1">
    <citation type="submission" date="2013-12" db="EMBL/GenBank/DDBJ databases">
        <authorList>
            <person name="Genoscope - CEA"/>
        </authorList>
    </citation>
    <scope>NUCLEOTIDE SEQUENCE</scope>
    <source>
        <strain evidence="15">CBS 1993</strain>
    </source>
</reference>
<reference evidence="15" key="2">
    <citation type="submission" date="2014-02" db="EMBL/GenBank/DDBJ databases">
        <title>Complete DNA sequence of /Kuraishia capsulata/ illustrates novel genomic features among budding yeasts (/Saccharomycotina/).</title>
        <authorList>
            <person name="Morales L."/>
            <person name="Noel B."/>
            <person name="Porcel B."/>
            <person name="Marcet-Houben M."/>
            <person name="Hullo M-F."/>
            <person name="Sacerdot C."/>
            <person name="Tekaia F."/>
            <person name="Leh-Louis V."/>
            <person name="Despons L."/>
            <person name="Khanna V."/>
            <person name="Aury J-M."/>
            <person name="Barbe V."/>
            <person name="Couloux A."/>
            <person name="Labadie K."/>
            <person name="Pelletier E."/>
            <person name="Souciet J-L."/>
            <person name="Boekhout T."/>
            <person name="Gabaldon T."/>
            <person name="Wincker P."/>
            <person name="Dujon B."/>
        </authorList>
    </citation>
    <scope>NUCLEOTIDE SEQUENCE</scope>
    <source>
        <strain evidence="15">CBS 1993</strain>
    </source>
</reference>
<keyword evidence="6 12" id="KW-0653">Protein transport</keyword>
<dbReference type="GO" id="GO:0000149">
    <property type="term" value="F:SNARE binding"/>
    <property type="evidence" value="ECO:0007669"/>
    <property type="project" value="TreeGrafter"/>
</dbReference>
<dbReference type="AlphaFoldDB" id="W6MJP7"/>
<dbReference type="GO" id="GO:0012507">
    <property type="term" value="C:ER to Golgi transport vesicle membrane"/>
    <property type="evidence" value="ECO:0007669"/>
    <property type="project" value="TreeGrafter"/>
</dbReference>
<keyword evidence="9 12" id="KW-0472">Membrane</keyword>
<accession>W6MJP7</accession>
<comment type="subcellular location">
    <subcellularLocation>
        <location evidence="1">Endoplasmic reticulum membrane</location>
        <topology evidence="1">Single-pass type IV membrane protein</topology>
    </subcellularLocation>
    <subcellularLocation>
        <location evidence="2">Golgi apparatus membrane</location>
        <topology evidence="2">Single-pass type IV membrane protein</topology>
    </subcellularLocation>
</comment>
<dbReference type="GO" id="GO:0031201">
    <property type="term" value="C:SNARE complex"/>
    <property type="evidence" value="ECO:0007669"/>
    <property type="project" value="TreeGrafter"/>
</dbReference>
<dbReference type="GO" id="GO:0005484">
    <property type="term" value="F:SNAP receptor activity"/>
    <property type="evidence" value="ECO:0007669"/>
    <property type="project" value="InterPro"/>
</dbReference>
<feature type="transmembrane region" description="Helical" evidence="14">
    <location>
        <begin position="243"/>
        <end position="263"/>
    </location>
</feature>
<dbReference type="EMBL" id="HG793126">
    <property type="protein sequence ID" value="CDK26213.1"/>
    <property type="molecule type" value="Genomic_DNA"/>
</dbReference>
<dbReference type="Gene3D" id="1.20.5.110">
    <property type="match status" value="1"/>
</dbReference>
<dbReference type="GeneID" id="34519608"/>
<dbReference type="GO" id="GO:0000139">
    <property type="term" value="C:Golgi membrane"/>
    <property type="evidence" value="ECO:0007669"/>
    <property type="project" value="UniProtKB-SubCell"/>
</dbReference>
<keyword evidence="7 14" id="KW-1133">Transmembrane helix</keyword>
<evidence type="ECO:0000256" key="9">
    <source>
        <dbReference type="ARBA" id="ARBA00023136"/>
    </source>
</evidence>
<evidence type="ECO:0000256" key="7">
    <source>
        <dbReference type="ARBA" id="ARBA00022989"/>
    </source>
</evidence>
<organism evidence="15 16">
    <name type="scientific">Kuraishia capsulata CBS 1993</name>
    <dbReference type="NCBI Taxonomy" id="1382522"/>
    <lineage>
        <taxon>Eukaryota</taxon>
        <taxon>Fungi</taxon>
        <taxon>Dikarya</taxon>
        <taxon>Ascomycota</taxon>
        <taxon>Saccharomycotina</taxon>
        <taxon>Pichiomycetes</taxon>
        <taxon>Pichiales</taxon>
        <taxon>Pichiaceae</taxon>
        <taxon>Kuraishia</taxon>
    </lineage>
</organism>
<dbReference type="RefSeq" id="XP_022458220.1">
    <property type="nucleotide sequence ID" value="XM_022604438.1"/>
</dbReference>
<evidence type="ECO:0000256" key="5">
    <source>
        <dbReference type="ARBA" id="ARBA00022892"/>
    </source>
</evidence>
<keyword evidence="4 14" id="KW-0812">Transmembrane</keyword>
<dbReference type="Pfam" id="PF12352">
    <property type="entry name" value="V-SNARE_C"/>
    <property type="match status" value="1"/>
</dbReference>
<evidence type="ECO:0000256" key="12">
    <source>
        <dbReference type="PIRNR" id="PIRNR028865"/>
    </source>
</evidence>
<dbReference type="GO" id="GO:0005789">
    <property type="term" value="C:endoplasmic reticulum membrane"/>
    <property type="evidence" value="ECO:0007669"/>
    <property type="project" value="UniProtKB-SubCell"/>
</dbReference>
<evidence type="ECO:0000256" key="3">
    <source>
        <dbReference type="ARBA" id="ARBA00022448"/>
    </source>
</evidence>
<sequence length="264" mass="30120">MNYSITIPSYCPLTRLRRENGSLHDPFLNTLITDLADLPVFNLYNNKQMNLRKDLEAFDGNPVGAPLSLLGQITTTITLLVRTLDEYESFIAKETINEEKKLKNETRLLNLRSELGESKEKFTLLKKKREQGLQDTGRTQLFERGRNGAGSDNPYDDTANQQPGVASSLSMQEGLLKEGSVLGRGNQQLDEILEMGRATFEDLVSQNEIIAKAQRKMTESLSTLGFSRATIRKIEKKAFEDKWIFYIGALFTFFCFWLIWRYLG</sequence>
<name>W6MJP7_9ASCO</name>
<comment type="similarity">
    <text evidence="10 12">Belongs to the BOS1 family.</text>
</comment>
<dbReference type="CDD" id="cd15863">
    <property type="entry name" value="SNARE_GS27"/>
    <property type="match status" value="1"/>
</dbReference>
<keyword evidence="5" id="KW-0931">ER-Golgi transport</keyword>
<gene>
    <name evidence="15" type="ORF">KUCA_T00002184001</name>
</gene>
<evidence type="ECO:0000256" key="8">
    <source>
        <dbReference type="ARBA" id="ARBA00023034"/>
    </source>
</evidence>
<dbReference type="Proteomes" id="UP000019384">
    <property type="component" value="Unassembled WGS sequence"/>
</dbReference>
<dbReference type="GO" id="GO:0006906">
    <property type="term" value="P:vesicle fusion"/>
    <property type="evidence" value="ECO:0007669"/>
    <property type="project" value="TreeGrafter"/>
</dbReference>
<dbReference type="InterPro" id="IPR027027">
    <property type="entry name" value="GOSR2/Membrin/Bos1"/>
</dbReference>
<keyword evidence="16" id="KW-1185">Reference proteome</keyword>
<dbReference type="GO" id="GO:0006888">
    <property type="term" value="P:endoplasmic reticulum to Golgi vesicle-mediated transport"/>
    <property type="evidence" value="ECO:0007669"/>
    <property type="project" value="TreeGrafter"/>
</dbReference>
<dbReference type="PANTHER" id="PTHR21230">
    <property type="entry name" value="VESICLE TRANSPORT V-SNARE PROTEIN VTI1-RELATED"/>
    <property type="match status" value="1"/>
</dbReference>
<evidence type="ECO:0000256" key="11">
    <source>
        <dbReference type="ARBA" id="ARBA00040957"/>
    </source>
</evidence>
<evidence type="ECO:0000313" key="15">
    <source>
        <dbReference type="EMBL" id="CDK26213.1"/>
    </source>
</evidence>
<evidence type="ECO:0000256" key="6">
    <source>
        <dbReference type="ARBA" id="ARBA00022927"/>
    </source>
</evidence>
<dbReference type="STRING" id="1382522.W6MJP7"/>
<comment type="function">
    <text evidence="12">SNARE required for protein transport between the ER and the Golgi complex.</text>
</comment>
<evidence type="ECO:0000256" key="13">
    <source>
        <dbReference type="SAM" id="MobiDB-lite"/>
    </source>
</evidence>
<keyword evidence="3 12" id="KW-0813">Transport</keyword>
<evidence type="ECO:0000256" key="4">
    <source>
        <dbReference type="ARBA" id="ARBA00022692"/>
    </source>
</evidence>
<dbReference type="GO" id="GO:0015031">
    <property type="term" value="P:protein transport"/>
    <property type="evidence" value="ECO:0007669"/>
    <property type="project" value="UniProtKB-KW"/>
</dbReference>
<keyword evidence="8" id="KW-0333">Golgi apparatus</keyword>
<evidence type="ECO:0000256" key="1">
    <source>
        <dbReference type="ARBA" id="ARBA00004163"/>
    </source>
</evidence>
<evidence type="ECO:0000256" key="2">
    <source>
        <dbReference type="ARBA" id="ARBA00004409"/>
    </source>
</evidence>
<proteinExistence type="inferred from homology"/>
<protein>
    <recommendedName>
        <fullName evidence="11 12">Protein transport protein BOS1</fullName>
    </recommendedName>
</protein>
<evidence type="ECO:0000313" key="16">
    <source>
        <dbReference type="Proteomes" id="UP000019384"/>
    </source>
</evidence>
<dbReference type="HOGENOM" id="CLU_078260_1_0_1"/>
<feature type="region of interest" description="Disordered" evidence="13">
    <location>
        <begin position="129"/>
        <end position="164"/>
    </location>
</feature>
<dbReference type="OrthoDB" id="158360at2759"/>
<evidence type="ECO:0000256" key="14">
    <source>
        <dbReference type="SAM" id="Phobius"/>
    </source>
</evidence>
<dbReference type="PIRSF" id="PIRSF028865">
    <property type="entry name" value="Membrin-2"/>
    <property type="match status" value="1"/>
</dbReference>
<dbReference type="PANTHER" id="PTHR21230:SF1">
    <property type="entry name" value="GOLGI SNAP RECEPTOR COMPLEX MEMBER 2"/>
    <property type="match status" value="1"/>
</dbReference>